<evidence type="ECO:0000256" key="4">
    <source>
        <dbReference type="ARBA" id="ARBA00041148"/>
    </source>
</evidence>
<dbReference type="STRING" id="1610491.AAV94_01515"/>
<gene>
    <name evidence="6" type="ORF">AAV94_01515</name>
</gene>
<dbReference type="PATRIC" id="fig|1610491.3.peg.311"/>
<dbReference type="GO" id="GO:0045900">
    <property type="term" value="P:negative regulation of translational elongation"/>
    <property type="evidence" value="ECO:0007669"/>
    <property type="project" value="TreeGrafter"/>
</dbReference>
<dbReference type="FunFam" id="3.30.160.100:FF:000001">
    <property type="entry name" value="Ribosome hibernation promoting factor"/>
    <property type="match status" value="1"/>
</dbReference>
<evidence type="ECO:0000313" key="6">
    <source>
        <dbReference type="EMBL" id="KKW69098.1"/>
    </source>
</evidence>
<dbReference type="InterPro" id="IPR003489">
    <property type="entry name" value="RHF/RaiA"/>
</dbReference>
<comment type="caution">
    <text evidence="6">The sequence shown here is derived from an EMBL/GenBank/DDBJ whole genome shotgun (WGS) entry which is preliminary data.</text>
</comment>
<evidence type="ECO:0000256" key="2">
    <source>
        <dbReference type="ARBA" id="ARBA00038434"/>
    </source>
</evidence>
<proteinExistence type="inferred from homology"/>
<dbReference type="EMBL" id="LBNQ01000009">
    <property type="protein sequence ID" value="KKW69098.1"/>
    <property type="molecule type" value="Genomic_DNA"/>
</dbReference>
<evidence type="ECO:0000256" key="5">
    <source>
        <dbReference type="ARBA" id="ARBA00041319"/>
    </source>
</evidence>
<dbReference type="SUPFAM" id="SSF69754">
    <property type="entry name" value="Ribosome binding protein Y (YfiA homologue)"/>
    <property type="match status" value="1"/>
</dbReference>
<reference evidence="6 7" key="1">
    <citation type="submission" date="2015-05" db="EMBL/GenBank/DDBJ databases">
        <title>Draft genome sequence of Lampropedia sp. CT6, isolated from the microbial mat of a hot water spring, located at Manikaran, India.</title>
        <authorList>
            <person name="Tripathi C."/>
            <person name="Rani P."/>
            <person name="Mahato N.K."/>
            <person name="Lal R."/>
        </authorList>
    </citation>
    <scope>NUCLEOTIDE SEQUENCE [LARGE SCALE GENOMIC DNA]</scope>
    <source>
        <strain evidence="6 7">CT6</strain>
    </source>
</reference>
<keyword evidence="7" id="KW-1185">Reference proteome</keyword>
<comment type="similarity">
    <text evidence="2">Belongs to the HPF/YfiA ribosome-associated protein family. Short HPF subfamily.</text>
</comment>
<organism evidence="6 7">
    <name type="scientific">Lampropedia cohaerens</name>
    <dbReference type="NCBI Taxonomy" id="1610491"/>
    <lineage>
        <taxon>Bacteria</taxon>
        <taxon>Pseudomonadati</taxon>
        <taxon>Pseudomonadota</taxon>
        <taxon>Betaproteobacteria</taxon>
        <taxon>Burkholderiales</taxon>
        <taxon>Comamonadaceae</taxon>
        <taxon>Lampropedia</taxon>
    </lineage>
</organism>
<protein>
    <recommendedName>
        <fullName evidence="4">Ribosome hibernation promoting factor</fullName>
    </recommendedName>
    <alternativeName>
        <fullName evidence="5">Hibernation factor HPF</fullName>
    </alternativeName>
</protein>
<dbReference type="Pfam" id="PF02482">
    <property type="entry name" value="Ribosomal_S30AE"/>
    <property type="match status" value="1"/>
</dbReference>
<dbReference type="AlphaFoldDB" id="A0A0U1Q2W1"/>
<dbReference type="Gene3D" id="3.30.160.100">
    <property type="entry name" value="Ribosome hibernation promotion factor-like"/>
    <property type="match status" value="1"/>
</dbReference>
<evidence type="ECO:0000313" key="7">
    <source>
        <dbReference type="Proteomes" id="UP000050580"/>
    </source>
</evidence>
<name>A0A0U1Q2W1_9BURK</name>
<comment type="subunit">
    <text evidence="3">Associates exclusively with 100S ribosomes, which are dimers of 70S ribosomes.</text>
</comment>
<dbReference type="Proteomes" id="UP000050580">
    <property type="component" value="Unassembled WGS sequence"/>
</dbReference>
<dbReference type="PANTHER" id="PTHR33231">
    <property type="entry name" value="30S RIBOSOMAL PROTEIN"/>
    <property type="match status" value="1"/>
</dbReference>
<dbReference type="GO" id="GO:0022627">
    <property type="term" value="C:cytosolic small ribosomal subunit"/>
    <property type="evidence" value="ECO:0007669"/>
    <property type="project" value="TreeGrafter"/>
</dbReference>
<dbReference type="InterPro" id="IPR050574">
    <property type="entry name" value="HPF/YfiA_ribosome-assoc"/>
</dbReference>
<dbReference type="NCBIfam" id="TIGR00741">
    <property type="entry name" value="yfiA"/>
    <property type="match status" value="1"/>
</dbReference>
<dbReference type="PANTHER" id="PTHR33231:SF1">
    <property type="entry name" value="30S RIBOSOMAL PROTEIN"/>
    <property type="match status" value="1"/>
</dbReference>
<accession>A0A0U1Q2W1</accession>
<evidence type="ECO:0000256" key="1">
    <source>
        <dbReference type="ARBA" id="ARBA00022845"/>
    </source>
</evidence>
<sequence>MNLTITGHHLEVTPALREFVTNKLQRVVKRFDQVTDVRVVLSLENTKEKERRQSAECTMLVKGGDLHAKTAHEDLYAAIDELVDKLDRQVLRFKEKLQEHDYEAHKKTISA</sequence>
<dbReference type="GO" id="GO:0043024">
    <property type="term" value="F:ribosomal small subunit binding"/>
    <property type="evidence" value="ECO:0007669"/>
    <property type="project" value="TreeGrafter"/>
</dbReference>
<dbReference type="RefSeq" id="WP_046740533.1">
    <property type="nucleotide sequence ID" value="NZ_LBNQ01000009.1"/>
</dbReference>
<dbReference type="CDD" id="cd00552">
    <property type="entry name" value="RaiA"/>
    <property type="match status" value="1"/>
</dbReference>
<dbReference type="InterPro" id="IPR036567">
    <property type="entry name" value="RHF-like"/>
</dbReference>
<dbReference type="OrthoDB" id="9795980at2"/>
<keyword evidence="1" id="KW-0810">Translation regulation</keyword>
<evidence type="ECO:0000256" key="3">
    <source>
        <dbReference type="ARBA" id="ARBA00038695"/>
    </source>
</evidence>